<dbReference type="Proteomes" id="UP000320735">
    <property type="component" value="Unassembled WGS sequence"/>
</dbReference>
<comment type="caution">
    <text evidence="2">The sequence shown here is derived from an EMBL/GenBank/DDBJ whole genome shotgun (WGS) entry which is preliminary data.</text>
</comment>
<evidence type="ECO:0000256" key="1">
    <source>
        <dbReference type="SAM" id="MobiDB-lite"/>
    </source>
</evidence>
<keyword evidence="3" id="KW-1185">Reference proteome</keyword>
<dbReference type="EMBL" id="SJPP01000001">
    <property type="protein sequence ID" value="TWU12860.1"/>
    <property type="molecule type" value="Genomic_DNA"/>
</dbReference>
<evidence type="ECO:0000313" key="3">
    <source>
        <dbReference type="Proteomes" id="UP000320735"/>
    </source>
</evidence>
<protein>
    <submittedName>
        <fullName evidence="2">Uncharacterized protein</fullName>
    </submittedName>
</protein>
<gene>
    <name evidence="2" type="ORF">CA54_16860</name>
</gene>
<evidence type="ECO:0000313" key="2">
    <source>
        <dbReference type="EMBL" id="TWU12860.1"/>
    </source>
</evidence>
<feature type="compositionally biased region" description="Basic residues" evidence="1">
    <location>
        <begin position="42"/>
        <end position="52"/>
    </location>
</feature>
<name>A0A5C6BL84_9PLAN</name>
<sequence>MIGFKLRGRPVQMFNPRAVVSPKERATRHVLSRFGSFVRRTARSSIRKRKRVSGSGDPPSSHEGGLRRLLLFAFDMAAQSVVVGPLLYRSGVAELLEEGGQAVRRGKRVSYEPRPFMGPAYQENLPKVPSLWRDSIK</sequence>
<dbReference type="AlphaFoldDB" id="A0A5C6BL84"/>
<dbReference type="RefSeq" id="WP_146370277.1">
    <property type="nucleotide sequence ID" value="NZ_SJPP01000001.1"/>
</dbReference>
<accession>A0A5C6BL84</accession>
<feature type="region of interest" description="Disordered" evidence="1">
    <location>
        <begin position="42"/>
        <end position="63"/>
    </location>
</feature>
<organism evidence="2 3">
    <name type="scientific">Symmachiella macrocystis</name>
    <dbReference type="NCBI Taxonomy" id="2527985"/>
    <lineage>
        <taxon>Bacteria</taxon>
        <taxon>Pseudomonadati</taxon>
        <taxon>Planctomycetota</taxon>
        <taxon>Planctomycetia</taxon>
        <taxon>Planctomycetales</taxon>
        <taxon>Planctomycetaceae</taxon>
        <taxon>Symmachiella</taxon>
    </lineage>
</organism>
<reference evidence="2 3" key="1">
    <citation type="submission" date="2019-02" db="EMBL/GenBank/DDBJ databases">
        <title>Deep-cultivation of Planctomycetes and their phenomic and genomic characterization uncovers novel biology.</title>
        <authorList>
            <person name="Wiegand S."/>
            <person name="Jogler M."/>
            <person name="Boedeker C."/>
            <person name="Pinto D."/>
            <person name="Vollmers J."/>
            <person name="Rivas-Marin E."/>
            <person name="Kohn T."/>
            <person name="Peeters S.H."/>
            <person name="Heuer A."/>
            <person name="Rast P."/>
            <person name="Oberbeckmann S."/>
            <person name="Bunk B."/>
            <person name="Jeske O."/>
            <person name="Meyerdierks A."/>
            <person name="Storesund J.E."/>
            <person name="Kallscheuer N."/>
            <person name="Luecker S."/>
            <person name="Lage O.M."/>
            <person name="Pohl T."/>
            <person name="Merkel B.J."/>
            <person name="Hornburger P."/>
            <person name="Mueller R.-W."/>
            <person name="Bruemmer F."/>
            <person name="Labrenz M."/>
            <person name="Spormann A.M."/>
            <person name="Op Den Camp H."/>
            <person name="Overmann J."/>
            <person name="Amann R."/>
            <person name="Jetten M.S.M."/>
            <person name="Mascher T."/>
            <person name="Medema M.H."/>
            <person name="Devos D.P."/>
            <person name="Kaster A.-K."/>
            <person name="Ovreas L."/>
            <person name="Rohde M."/>
            <person name="Galperin M.Y."/>
            <person name="Jogler C."/>
        </authorList>
    </citation>
    <scope>NUCLEOTIDE SEQUENCE [LARGE SCALE GENOMIC DNA]</scope>
    <source>
        <strain evidence="2 3">CA54</strain>
    </source>
</reference>
<dbReference type="OrthoDB" id="283895at2"/>
<proteinExistence type="predicted"/>